<name>A0ABW2A0R8_9GAMM</name>
<organism evidence="1 2">
    <name type="scientific">Marinobacterium aestuariivivens</name>
    <dbReference type="NCBI Taxonomy" id="1698799"/>
    <lineage>
        <taxon>Bacteria</taxon>
        <taxon>Pseudomonadati</taxon>
        <taxon>Pseudomonadota</taxon>
        <taxon>Gammaproteobacteria</taxon>
        <taxon>Oceanospirillales</taxon>
        <taxon>Oceanospirillaceae</taxon>
        <taxon>Marinobacterium</taxon>
    </lineage>
</organism>
<gene>
    <name evidence="1" type="ORF">ACFQDL_14045</name>
</gene>
<evidence type="ECO:0008006" key="3">
    <source>
        <dbReference type="Google" id="ProtNLM"/>
    </source>
</evidence>
<accession>A0ABW2A0R8</accession>
<keyword evidence="2" id="KW-1185">Reference proteome</keyword>
<dbReference type="RefSeq" id="WP_379909572.1">
    <property type="nucleotide sequence ID" value="NZ_JBHSWE010000001.1"/>
</dbReference>
<dbReference type="EMBL" id="JBHSWE010000001">
    <property type="protein sequence ID" value="MFC6671062.1"/>
    <property type="molecule type" value="Genomic_DNA"/>
</dbReference>
<reference evidence="2" key="1">
    <citation type="journal article" date="2019" name="Int. J. Syst. Evol. Microbiol.">
        <title>The Global Catalogue of Microorganisms (GCM) 10K type strain sequencing project: providing services to taxonomists for standard genome sequencing and annotation.</title>
        <authorList>
            <consortium name="The Broad Institute Genomics Platform"/>
            <consortium name="The Broad Institute Genome Sequencing Center for Infectious Disease"/>
            <person name="Wu L."/>
            <person name="Ma J."/>
        </authorList>
    </citation>
    <scope>NUCLEOTIDE SEQUENCE [LARGE SCALE GENOMIC DNA]</scope>
    <source>
        <strain evidence="2">NBRC 111756</strain>
    </source>
</reference>
<proteinExistence type="predicted"/>
<protein>
    <recommendedName>
        <fullName evidence="3">Flagellar basal-body/hook protein C-terminal domain-containing protein</fullName>
    </recommendedName>
</protein>
<sequence length="77" mass="7838">MNTISAYASGVQTLQNASASLNGHAGNIARASADLPVEAPLTDSLIGLQQAETYALSGVKVIQAADNVLGTLLDIEI</sequence>
<evidence type="ECO:0000313" key="2">
    <source>
        <dbReference type="Proteomes" id="UP001596422"/>
    </source>
</evidence>
<dbReference type="Proteomes" id="UP001596422">
    <property type="component" value="Unassembled WGS sequence"/>
</dbReference>
<comment type="caution">
    <text evidence="1">The sequence shown here is derived from an EMBL/GenBank/DDBJ whole genome shotgun (WGS) entry which is preliminary data.</text>
</comment>
<evidence type="ECO:0000313" key="1">
    <source>
        <dbReference type="EMBL" id="MFC6671062.1"/>
    </source>
</evidence>